<dbReference type="PATRIC" id="fig|28229.3.peg.103"/>
<dbReference type="Proteomes" id="UP000029868">
    <property type="component" value="Unassembled WGS sequence"/>
</dbReference>
<keyword evidence="1" id="KW-1133">Transmembrane helix</keyword>
<feature type="transmembrane region" description="Helical" evidence="1">
    <location>
        <begin position="36"/>
        <end position="66"/>
    </location>
</feature>
<comment type="caution">
    <text evidence="2">The sequence shown here is derived from an EMBL/GenBank/DDBJ whole genome shotgun (WGS) entry which is preliminary data.</text>
</comment>
<feature type="transmembrane region" description="Helical" evidence="1">
    <location>
        <begin position="6"/>
        <end position="24"/>
    </location>
</feature>
<keyword evidence="1" id="KW-0812">Transmembrane</keyword>
<evidence type="ECO:0000313" key="2">
    <source>
        <dbReference type="EMBL" id="KGJ97362.1"/>
    </source>
</evidence>
<gene>
    <name evidence="2" type="ORF">GAB14E_0951</name>
</gene>
<sequence>MDSSSIMIWSVLFGGIGIGFFLYGKKQGAIVPLCTGLALFIFPYFMTSVLMLLVVGIILIAIPYFIRL</sequence>
<accession>A0A099L5A3</accession>
<dbReference type="EMBL" id="JQEC01000002">
    <property type="protein sequence ID" value="KGJ97362.1"/>
    <property type="molecule type" value="Genomic_DNA"/>
</dbReference>
<dbReference type="AlphaFoldDB" id="A0A099L5A3"/>
<keyword evidence="1" id="KW-0472">Membrane</keyword>
<evidence type="ECO:0008006" key="4">
    <source>
        <dbReference type="Google" id="ProtNLM"/>
    </source>
</evidence>
<name>A0A099L5A3_COLPS</name>
<evidence type="ECO:0000313" key="3">
    <source>
        <dbReference type="Proteomes" id="UP000029868"/>
    </source>
</evidence>
<evidence type="ECO:0000256" key="1">
    <source>
        <dbReference type="SAM" id="Phobius"/>
    </source>
</evidence>
<dbReference type="RefSeq" id="WP_033080269.1">
    <property type="nucleotide sequence ID" value="NZ_JQEC01000002.1"/>
</dbReference>
<proteinExistence type="predicted"/>
<protein>
    <recommendedName>
        <fullName evidence="4">Amino acid transport protein</fullName>
    </recommendedName>
</protein>
<organism evidence="2 3">
    <name type="scientific">Colwellia psychrerythraea</name>
    <name type="common">Vibrio psychroerythus</name>
    <dbReference type="NCBI Taxonomy" id="28229"/>
    <lineage>
        <taxon>Bacteria</taxon>
        <taxon>Pseudomonadati</taxon>
        <taxon>Pseudomonadota</taxon>
        <taxon>Gammaproteobacteria</taxon>
        <taxon>Alteromonadales</taxon>
        <taxon>Colwelliaceae</taxon>
        <taxon>Colwellia</taxon>
    </lineage>
</organism>
<reference evidence="2 3" key="1">
    <citation type="submission" date="2014-08" db="EMBL/GenBank/DDBJ databases">
        <title>Genomic and Phenotypic Diversity of Colwellia psychrerythraea strains from Disparate Marine Basins.</title>
        <authorList>
            <person name="Techtmann S.M."/>
            <person name="Stelling S.C."/>
            <person name="Utturkar S.M."/>
            <person name="Alshibli N."/>
            <person name="Harris A."/>
            <person name="Brown S.D."/>
            <person name="Hazen T.C."/>
        </authorList>
    </citation>
    <scope>NUCLEOTIDE SEQUENCE [LARGE SCALE GENOMIC DNA]</scope>
    <source>
        <strain evidence="2 3">GAB14E</strain>
    </source>
</reference>